<dbReference type="Proteomes" id="UP000886595">
    <property type="component" value="Unassembled WGS sequence"/>
</dbReference>
<sequence length="84" mass="9228">MQIARFCSGVKCAREREQKEHILVKDPFHKSCFKCSHCKSTLQVSNYSSMEGVLYYNDLIKSASIKRSAAAATAAAAVEAVPES</sequence>
<gene>
    <name evidence="9" type="ORF">Bca52824_032201</name>
</gene>
<keyword evidence="7" id="KW-0206">Cytoskeleton</keyword>
<keyword evidence="10" id="KW-1185">Reference proteome</keyword>
<dbReference type="GO" id="GO:0005856">
    <property type="term" value="C:cytoskeleton"/>
    <property type="evidence" value="ECO:0007669"/>
    <property type="project" value="UniProtKB-SubCell"/>
</dbReference>
<evidence type="ECO:0000256" key="3">
    <source>
        <dbReference type="ARBA" id="ARBA00022723"/>
    </source>
</evidence>
<keyword evidence="7" id="KW-0963">Cytoplasm</keyword>
<dbReference type="GO" id="GO:0046872">
    <property type="term" value="F:metal ion binding"/>
    <property type="evidence" value="ECO:0007669"/>
    <property type="project" value="UniProtKB-KW"/>
</dbReference>
<organism evidence="9 10">
    <name type="scientific">Brassica carinata</name>
    <name type="common">Ethiopian mustard</name>
    <name type="synonym">Abyssinian cabbage</name>
    <dbReference type="NCBI Taxonomy" id="52824"/>
    <lineage>
        <taxon>Eukaryota</taxon>
        <taxon>Viridiplantae</taxon>
        <taxon>Streptophyta</taxon>
        <taxon>Embryophyta</taxon>
        <taxon>Tracheophyta</taxon>
        <taxon>Spermatophyta</taxon>
        <taxon>Magnoliopsida</taxon>
        <taxon>eudicotyledons</taxon>
        <taxon>Gunneridae</taxon>
        <taxon>Pentapetalae</taxon>
        <taxon>rosids</taxon>
        <taxon>malvids</taxon>
        <taxon>Brassicales</taxon>
        <taxon>Brassicaceae</taxon>
        <taxon>Brassiceae</taxon>
        <taxon>Brassica</taxon>
    </lineage>
</organism>
<dbReference type="SUPFAM" id="SSF57716">
    <property type="entry name" value="Glucocorticoid receptor-like (DNA-binding domain)"/>
    <property type="match status" value="1"/>
</dbReference>
<dbReference type="Gene3D" id="2.10.110.10">
    <property type="entry name" value="Cysteine Rich Protein"/>
    <property type="match status" value="1"/>
</dbReference>
<dbReference type="OrthoDB" id="1679758at2759"/>
<evidence type="ECO:0000313" key="9">
    <source>
        <dbReference type="EMBL" id="KAG2303550.1"/>
    </source>
</evidence>
<feature type="domain" description="LIM zinc-binding" evidence="8">
    <location>
        <begin position="11"/>
        <end position="55"/>
    </location>
</feature>
<dbReference type="GO" id="GO:0051015">
    <property type="term" value="F:actin filament binding"/>
    <property type="evidence" value="ECO:0007669"/>
    <property type="project" value="UniProtKB-ARBA"/>
</dbReference>
<evidence type="ECO:0000256" key="7">
    <source>
        <dbReference type="ARBA" id="ARBA00023212"/>
    </source>
</evidence>
<evidence type="ECO:0000256" key="5">
    <source>
        <dbReference type="ARBA" id="ARBA00023038"/>
    </source>
</evidence>
<dbReference type="AlphaFoldDB" id="A0A8X7SDQ1"/>
<dbReference type="Pfam" id="PF00412">
    <property type="entry name" value="LIM"/>
    <property type="match status" value="1"/>
</dbReference>
<accession>A0A8X7SDQ1</accession>
<name>A0A8X7SDQ1_BRACI</name>
<evidence type="ECO:0000256" key="4">
    <source>
        <dbReference type="ARBA" id="ARBA00022833"/>
    </source>
</evidence>
<comment type="subunit">
    <text evidence="2">Interacts with F-actin.</text>
</comment>
<keyword evidence="5" id="KW-0440">LIM domain</keyword>
<dbReference type="GO" id="GO:0051017">
    <property type="term" value="P:actin filament bundle assembly"/>
    <property type="evidence" value="ECO:0007669"/>
    <property type="project" value="UniProtKB-ARBA"/>
</dbReference>
<comment type="subcellular location">
    <subcellularLocation>
        <location evidence="1">Cytoplasm</location>
        <location evidence="1">Cytoskeleton</location>
    </subcellularLocation>
</comment>
<proteinExistence type="predicted"/>
<evidence type="ECO:0000256" key="2">
    <source>
        <dbReference type="ARBA" id="ARBA00011385"/>
    </source>
</evidence>
<dbReference type="PANTHER" id="PTHR24206">
    <property type="entry name" value="OS06G0237300 PROTEIN"/>
    <property type="match status" value="1"/>
</dbReference>
<evidence type="ECO:0000256" key="6">
    <source>
        <dbReference type="ARBA" id="ARBA00023203"/>
    </source>
</evidence>
<dbReference type="EMBL" id="JAAMPC010000007">
    <property type="protein sequence ID" value="KAG2303550.1"/>
    <property type="molecule type" value="Genomic_DNA"/>
</dbReference>
<keyword evidence="3" id="KW-0479">Metal-binding</keyword>
<evidence type="ECO:0000259" key="8">
    <source>
        <dbReference type="Pfam" id="PF00412"/>
    </source>
</evidence>
<reference evidence="9 10" key="1">
    <citation type="submission" date="2020-02" db="EMBL/GenBank/DDBJ databases">
        <authorList>
            <person name="Ma Q."/>
            <person name="Huang Y."/>
            <person name="Song X."/>
            <person name="Pei D."/>
        </authorList>
    </citation>
    <scope>NUCLEOTIDE SEQUENCE [LARGE SCALE GENOMIC DNA]</scope>
    <source>
        <strain evidence="9">Sxm20200214</strain>
        <tissue evidence="9">Leaf</tissue>
    </source>
</reference>
<evidence type="ECO:0000256" key="1">
    <source>
        <dbReference type="ARBA" id="ARBA00004245"/>
    </source>
</evidence>
<keyword evidence="6" id="KW-0009">Actin-binding</keyword>
<protein>
    <recommendedName>
        <fullName evidence="8">LIM zinc-binding domain-containing protein</fullName>
    </recommendedName>
</protein>
<comment type="caution">
    <text evidence="9">The sequence shown here is derived from an EMBL/GenBank/DDBJ whole genome shotgun (WGS) entry which is preliminary data.</text>
</comment>
<keyword evidence="4" id="KW-0862">Zinc</keyword>
<evidence type="ECO:0000313" key="10">
    <source>
        <dbReference type="Proteomes" id="UP000886595"/>
    </source>
</evidence>
<dbReference type="InterPro" id="IPR001781">
    <property type="entry name" value="Znf_LIM"/>
</dbReference>